<keyword evidence="3" id="KW-1185">Reference proteome</keyword>
<organism evidence="2 3">
    <name type="scientific">Marchantia polymorpha subsp. ruderalis</name>
    <dbReference type="NCBI Taxonomy" id="1480154"/>
    <lineage>
        <taxon>Eukaryota</taxon>
        <taxon>Viridiplantae</taxon>
        <taxon>Streptophyta</taxon>
        <taxon>Embryophyta</taxon>
        <taxon>Marchantiophyta</taxon>
        <taxon>Marchantiopsida</taxon>
        <taxon>Marchantiidae</taxon>
        <taxon>Marchantiales</taxon>
        <taxon>Marchantiaceae</taxon>
        <taxon>Marchantia</taxon>
    </lineage>
</organism>
<sequence>MDSRRMDSGSSAFRSLARSSSYSSKNSDEMTAISGGHFGSSSRGYASSSSSAAGAGGSKGNMPQRCGSRIQTRIPGVSVHSCVVRLRAEDQHLAEDIIEGLEFARDRAVMSQLASHVNEILLTSPKRSNPSPLGSSSRGTSPMVMLQCRAPRQTDGKQSPERYTTLRIVAFMLILTTTMMMTTMNKTIEEEDEDDDDDDDGDDDDDDD</sequence>
<comment type="caution">
    <text evidence="2">The sequence shown here is derived from an EMBL/GenBank/DDBJ whole genome shotgun (WGS) entry which is preliminary data.</text>
</comment>
<gene>
    <name evidence="2" type="ORF">AXG93_2912s1010</name>
</gene>
<dbReference type="Proteomes" id="UP000077202">
    <property type="component" value="Unassembled WGS sequence"/>
</dbReference>
<proteinExistence type="predicted"/>
<evidence type="ECO:0000313" key="3">
    <source>
        <dbReference type="Proteomes" id="UP000077202"/>
    </source>
</evidence>
<feature type="region of interest" description="Disordered" evidence="1">
    <location>
        <begin position="186"/>
        <end position="208"/>
    </location>
</feature>
<feature type="compositionally biased region" description="Polar residues" evidence="1">
    <location>
        <begin position="125"/>
        <end position="140"/>
    </location>
</feature>
<protein>
    <submittedName>
        <fullName evidence="2">Uncharacterized protein</fullName>
    </submittedName>
</protein>
<reference evidence="2" key="1">
    <citation type="submission" date="2016-03" db="EMBL/GenBank/DDBJ databases">
        <title>Mechanisms controlling the formation of the plant cell surface in tip-growing cells are functionally conserved among land plants.</title>
        <authorList>
            <person name="Honkanen S."/>
            <person name="Jones V.A."/>
            <person name="Morieri G."/>
            <person name="Champion C."/>
            <person name="Hetherington A.J."/>
            <person name="Kelly S."/>
            <person name="Saint-Marcoux D."/>
            <person name="Proust H."/>
            <person name="Prescott H."/>
            <person name="Dolan L."/>
        </authorList>
    </citation>
    <scope>NUCLEOTIDE SEQUENCE [LARGE SCALE GENOMIC DNA]</scope>
    <source>
        <tissue evidence="2">Whole gametophyte</tissue>
    </source>
</reference>
<evidence type="ECO:0000256" key="1">
    <source>
        <dbReference type="SAM" id="MobiDB-lite"/>
    </source>
</evidence>
<feature type="region of interest" description="Disordered" evidence="1">
    <location>
        <begin position="1"/>
        <end position="69"/>
    </location>
</feature>
<dbReference type="AlphaFoldDB" id="A0A176WIC5"/>
<name>A0A176WIC5_MARPO</name>
<evidence type="ECO:0000313" key="2">
    <source>
        <dbReference type="EMBL" id="OAE32112.1"/>
    </source>
</evidence>
<feature type="compositionally biased region" description="Low complexity" evidence="1">
    <location>
        <begin position="8"/>
        <end position="25"/>
    </location>
</feature>
<feature type="compositionally biased region" description="Low complexity" evidence="1">
    <location>
        <begin position="39"/>
        <end position="53"/>
    </location>
</feature>
<feature type="region of interest" description="Disordered" evidence="1">
    <location>
        <begin position="123"/>
        <end position="143"/>
    </location>
</feature>
<dbReference type="EMBL" id="LVLJ01000884">
    <property type="protein sequence ID" value="OAE32112.1"/>
    <property type="molecule type" value="Genomic_DNA"/>
</dbReference>
<accession>A0A176WIC5</accession>
<feature type="compositionally biased region" description="Acidic residues" evidence="1">
    <location>
        <begin position="189"/>
        <end position="208"/>
    </location>
</feature>